<organism evidence="7 8">
    <name type="scientific">Novymonas esmeraldas</name>
    <dbReference type="NCBI Taxonomy" id="1808958"/>
    <lineage>
        <taxon>Eukaryota</taxon>
        <taxon>Discoba</taxon>
        <taxon>Euglenozoa</taxon>
        <taxon>Kinetoplastea</taxon>
        <taxon>Metakinetoplastina</taxon>
        <taxon>Trypanosomatida</taxon>
        <taxon>Trypanosomatidae</taxon>
        <taxon>Novymonas</taxon>
    </lineage>
</organism>
<name>A0AAW0F407_9TRYP</name>
<evidence type="ECO:0000256" key="3">
    <source>
        <dbReference type="ARBA" id="ARBA00022722"/>
    </source>
</evidence>
<feature type="region of interest" description="Disordered" evidence="6">
    <location>
        <begin position="1"/>
        <end position="50"/>
    </location>
</feature>
<keyword evidence="2" id="KW-0963">Cytoplasm</keyword>
<dbReference type="GO" id="GO:0005730">
    <property type="term" value="C:nucleolus"/>
    <property type="evidence" value="ECO:0007669"/>
    <property type="project" value="TreeGrafter"/>
</dbReference>
<feature type="region of interest" description="Disordered" evidence="6">
    <location>
        <begin position="130"/>
        <end position="149"/>
    </location>
</feature>
<dbReference type="AlphaFoldDB" id="A0AAW0F407"/>
<keyword evidence="5" id="KW-0378">Hydrolase</keyword>
<keyword evidence="8" id="KW-1185">Reference proteome</keyword>
<dbReference type="Proteomes" id="UP001430356">
    <property type="component" value="Unassembled WGS sequence"/>
</dbReference>
<dbReference type="PANTHER" id="PTHR28511">
    <property type="entry name" value="ENDONUCLEASE V"/>
    <property type="match status" value="1"/>
</dbReference>
<accession>A0AAW0F407</accession>
<protein>
    <submittedName>
        <fullName evidence="7">Endonuclease V</fullName>
    </submittedName>
</protein>
<evidence type="ECO:0000256" key="6">
    <source>
        <dbReference type="SAM" id="MobiDB-lite"/>
    </source>
</evidence>
<dbReference type="GO" id="GO:0005737">
    <property type="term" value="C:cytoplasm"/>
    <property type="evidence" value="ECO:0007669"/>
    <property type="project" value="UniProtKB-SubCell"/>
</dbReference>
<dbReference type="GO" id="GO:0003727">
    <property type="term" value="F:single-stranded RNA binding"/>
    <property type="evidence" value="ECO:0007669"/>
    <property type="project" value="TreeGrafter"/>
</dbReference>
<keyword evidence="3" id="KW-0540">Nuclease</keyword>
<dbReference type="Pfam" id="PF04493">
    <property type="entry name" value="Endonuclease_5"/>
    <property type="match status" value="1"/>
</dbReference>
<dbReference type="CDD" id="cd06559">
    <property type="entry name" value="Endonuclease_V"/>
    <property type="match status" value="1"/>
</dbReference>
<reference evidence="7 8" key="1">
    <citation type="journal article" date="2021" name="MBio">
        <title>A New Model Trypanosomatid, Novymonas esmeraldas: Genomic Perception of Its 'Candidatus Pandoraea novymonadis' Endosymbiont.</title>
        <authorList>
            <person name="Zakharova A."/>
            <person name="Saura A."/>
            <person name="Butenko A."/>
            <person name="Podesvova L."/>
            <person name="Warmusova S."/>
            <person name="Kostygov A.Y."/>
            <person name="Nenarokova A."/>
            <person name="Lukes J."/>
            <person name="Opperdoes F.R."/>
            <person name="Yurchenko V."/>
        </authorList>
    </citation>
    <scope>NUCLEOTIDE SEQUENCE [LARGE SCALE GENOMIC DNA]</scope>
    <source>
        <strain evidence="7 8">E262AT.01</strain>
    </source>
</reference>
<evidence type="ECO:0000256" key="2">
    <source>
        <dbReference type="ARBA" id="ARBA00022490"/>
    </source>
</evidence>
<dbReference type="Gene3D" id="3.30.2170.10">
    <property type="entry name" value="archaeoglobus fulgidus dsm 4304 superfamily"/>
    <property type="match status" value="1"/>
</dbReference>
<feature type="compositionally biased region" description="Basic and acidic residues" evidence="6">
    <location>
        <begin position="135"/>
        <end position="144"/>
    </location>
</feature>
<evidence type="ECO:0000256" key="4">
    <source>
        <dbReference type="ARBA" id="ARBA00022759"/>
    </source>
</evidence>
<dbReference type="EMBL" id="JAECZO010000002">
    <property type="protein sequence ID" value="KAK7199949.1"/>
    <property type="molecule type" value="Genomic_DNA"/>
</dbReference>
<keyword evidence="4 7" id="KW-0255">Endonuclease</keyword>
<dbReference type="GO" id="GO:0016891">
    <property type="term" value="F:RNA endonuclease activity producing 5'-phosphomonoesters, hydrolytic mechanism"/>
    <property type="evidence" value="ECO:0007669"/>
    <property type="project" value="TreeGrafter"/>
</dbReference>
<evidence type="ECO:0000256" key="1">
    <source>
        <dbReference type="ARBA" id="ARBA00004496"/>
    </source>
</evidence>
<dbReference type="GO" id="GO:0006281">
    <property type="term" value="P:DNA repair"/>
    <property type="evidence" value="ECO:0007669"/>
    <property type="project" value="InterPro"/>
</dbReference>
<dbReference type="PANTHER" id="PTHR28511:SF1">
    <property type="entry name" value="ENDONUCLEASE V"/>
    <property type="match status" value="1"/>
</dbReference>
<dbReference type="InterPro" id="IPR007581">
    <property type="entry name" value="Endonuclease-V"/>
</dbReference>
<sequence>MDTHSQTHASGCGESEWRGEEGRTPCCGGSPTVDDVAQQPLGGHDATSGVASATERLQGVAPQPAVSEEKKAAWEADQHRLAQLAAVPRMEIYSDLATGCEGTAPDDTFVHRWFALPDLEAALTSSSRVDAGECSGKDDHDSAAARRSATPNATWEALVRQLRFDKAQQSSAVAAAPPLPALVYVGGIDISFVRGTSDGVACLTILRYPSMELVGTYMHRCALREPYLSGFLAFREVQPVCELWESVRAELLVTQTLPQLLLVDGNGVQHPRRCGLATHLGVVLGIPTIGCTKKLLQVDGLTRETVEAALDATTVSPAAHSPTPHLVPLLGATPPRQLYGYAIHGVHNSVRKCIYVSPGHCIGYAAATALVLTMLRHRIPEPIRAADLSSRAYIRDAAASAD</sequence>
<comment type="subcellular location">
    <subcellularLocation>
        <location evidence="1">Cytoplasm</location>
    </subcellularLocation>
</comment>
<gene>
    <name evidence="7" type="ORF">NESM_000043400</name>
</gene>
<evidence type="ECO:0000313" key="7">
    <source>
        <dbReference type="EMBL" id="KAK7199949.1"/>
    </source>
</evidence>
<proteinExistence type="predicted"/>
<comment type="caution">
    <text evidence="7">The sequence shown here is derived from an EMBL/GenBank/DDBJ whole genome shotgun (WGS) entry which is preliminary data.</text>
</comment>
<evidence type="ECO:0000313" key="8">
    <source>
        <dbReference type="Proteomes" id="UP001430356"/>
    </source>
</evidence>
<evidence type="ECO:0000256" key="5">
    <source>
        <dbReference type="ARBA" id="ARBA00022801"/>
    </source>
</evidence>